<dbReference type="Proteomes" id="UP000541444">
    <property type="component" value="Unassembled WGS sequence"/>
</dbReference>
<accession>A0A7J7LLN9</accession>
<evidence type="ECO:0000313" key="2">
    <source>
        <dbReference type="Proteomes" id="UP000541444"/>
    </source>
</evidence>
<name>A0A7J7LLN9_9MAGN</name>
<organism evidence="1 2">
    <name type="scientific">Kingdonia uniflora</name>
    <dbReference type="NCBI Taxonomy" id="39325"/>
    <lineage>
        <taxon>Eukaryota</taxon>
        <taxon>Viridiplantae</taxon>
        <taxon>Streptophyta</taxon>
        <taxon>Embryophyta</taxon>
        <taxon>Tracheophyta</taxon>
        <taxon>Spermatophyta</taxon>
        <taxon>Magnoliopsida</taxon>
        <taxon>Ranunculales</taxon>
        <taxon>Circaeasteraceae</taxon>
        <taxon>Kingdonia</taxon>
    </lineage>
</organism>
<reference evidence="1 2" key="1">
    <citation type="journal article" date="2020" name="IScience">
        <title>Genome Sequencing of the Endangered Kingdonia uniflora (Circaeasteraceae, Ranunculales) Reveals Potential Mechanisms of Evolutionary Specialization.</title>
        <authorList>
            <person name="Sun Y."/>
            <person name="Deng T."/>
            <person name="Zhang A."/>
            <person name="Moore M.J."/>
            <person name="Landis J.B."/>
            <person name="Lin N."/>
            <person name="Zhang H."/>
            <person name="Zhang X."/>
            <person name="Huang J."/>
            <person name="Zhang X."/>
            <person name="Sun H."/>
            <person name="Wang H."/>
        </authorList>
    </citation>
    <scope>NUCLEOTIDE SEQUENCE [LARGE SCALE GENOMIC DNA]</scope>
    <source>
        <strain evidence="1">TB1705</strain>
        <tissue evidence="1">Leaf</tissue>
    </source>
</reference>
<comment type="caution">
    <text evidence="1">The sequence shown here is derived from an EMBL/GenBank/DDBJ whole genome shotgun (WGS) entry which is preliminary data.</text>
</comment>
<feature type="non-terminal residue" evidence="1">
    <location>
        <position position="1"/>
    </location>
</feature>
<dbReference type="EMBL" id="JACGCM010002205">
    <property type="protein sequence ID" value="KAF6143460.1"/>
    <property type="molecule type" value="Genomic_DNA"/>
</dbReference>
<dbReference type="AlphaFoldDB" id="A0A7J7LLN9"/>
<gene>
    <name evidence="1" type="ORF">GIB67_029629</name>
</gene>
<proteinExistence type="predicted"/>
<evidence type="ECO:0000313" key="1">
    <source>
        <dbReference type="EMBL" id="KAF6143460.1"/>
    </source>
</evidence>
<protein>
    <submittedName>
        <fullName evidence="1">Uncharacterized protein</fullName>
    </submittedName>
</protein>
<keyword evidence="2" id="KW-1185">Reference proteome</keyword>
<sequence>KRQLSYPNPKSNPSRPGLPGRLREVQVCIGYKIPLHAHTTILSLYVTCYTHVT</sequence>